<reference evidence="3 4" key="1">
    <citation type="journal article" date="2024" name="J Genomics">
        <title>Draft genome sequencing and assembly of Favolaschia claudopus CIRM-BRFM 2984 isolated from oak limbs.</title>
        <authorList>
            <person name="Navarro D."/>
            <person name="Drula E."/>
            <person name="Chaduli D."/>
            <person name="Cazenave R."/>
            <person name="Ahrendt S."/>
            <person name="Wang J."/>
            <person name="Lipzen A."/>
            <person name="Daum C."/>
            <person name="Barry K."/>
            <person name="Grigoriev I.V."/>
            <person name="Favel A."/>
            <person name="Rosso M.N."/>
            <person name="Martin F."/>
        </authorList>
    </citation>
    <scope>NUCLEOTIDE SEQUENCE [LARGE SCALE GENOMIC DNA]</scope>
    <source>
        <strain evidence="3 4">CIRM-BRFM 2984</strain>
    </source>
</reference>
<keyword evidence="4" id="KW-1185">Reference proteome</keyword>
<evidence type="ECO:0000313" key="3">
    <source>
        <dbReference type="EMBL" id="KAK7012730.1"/>
    </source>
</evidence>
<dbReference type="Proteomes" id="UP001362999">
    <property type="component" value="Unassembled WGS sequence"/>
</dbReference>
<organism evidence="3 4">
    <name type="scientific">Favolaschia claudopus</name>
    <dbReference type="NCBI Taxonomy" id="2862362"/>
    <lineage>
        <taxon>Eukaryota</taxon>
        <taxon>Fungi</taxon>
        <taxon>Dikarya</taxon>
        <taxon>Basidiomycota</taxon>
        <taxon>Agaricomycotina</taxon>
        <taxon>Agaricomycetes</taxon>
        <taxon>Agaricomycetidae</taxon>
        <taxon>Agaricales</taxon>
        <taxon>Marasmiineae</taxon>
        <taxon>Mycenaceae</taxon>
        <taxon>Favolaschia</taxon>
    </lineage>
</organism>
<dbReference type="SUPFAM" id="SSF57756">
    <property type="entry name" value="Retrovirus zinc finger-like domains"/>
    <property type="match status" value="1"/>
</dbReference>
<feature type="region of interest" description="Disordered" evidence="2">
    <location>
        <begin position="194"/>
        <end position="220"/>
    </location>
</feature>
<comment type="caution">
    <text evidence="3">The sequence shown here is derived from an EMBL/GenBank/DDBJ whole genome shotgun (WGS) entry which is preliminary data.</text>
</comment>
<evidence type="ECO:0000313" key="4">
    <source>
        <dbReference type="Proteomes" id="UP001362999"/>
    </source>
</evidence>
<accession>A0AAW0AI88</accession>
<feature type="compositionally biased region" description="Basic and acidic residues" evidence="2">
    <location>
        <begin position="204"/>
        <end position="220"/>
    </location>
</feature>
<name>A0AAW0AI88_9AGAR</name>
<feature type="compositionally biased region" description="Polar residues" evidence="2">
    <location>
        <begin position="112"/>
        <end position="121"/>
    </location>
</feature>
<dbReference type="GO" id="GO:0008270">
    <property type="term" value="F:zinc ion binding"/>
    <property type="evidence" value="ECO:0007669"/>
    <property type="project" value="InterPro"/>
</dbReference>
<evidence type="ECO:0000256" key="2">
    <source>
        <dbReference type="SAM" id="MobiDB-lite"/>
    </source>
</evidence>
<feature type="region of interest" description="Disordered" evidence="2">
    <location>
        <begin position="106"/>
        <end position="127"/>
    </location>
</feature>
<protein>
    <recommendedName>
        <fullName evidence="5">CCHC-type domain-containing protein</fullName>
    </recommendedName>
</protein>
<gene>
    <name evidence="3" type="ORF">R3P38DRAFT_2790616</name>
</gene>
<sequence>MHISRLLCAPLPEKAATRGTSEDLQLQAIPDASVDKLAVSKITTVPCDSGDSPFRVVEIKASFLFSGSIVPCLNSASRVRSSTEVRRADRYKCMLFRSDTRSIPRRSDSRVQLDNSYGDSKSSQEEGSTKTVRCGFCKKRGHYRKTCPVALASTPVYYPAKAKVDLPTCGVQIEAYAEEKATTARPAPIVVREGSRGQTRRMKGLKEGAADDHIEGSRVR</sequence>
<dbReference type="GO" id="GO:0006397">
    <property type="term" value="P:mRNA processing"/>
    <property type="evidence" value="ECO:0007669"/>
    <property type="project" value="UniProtKB-KW"/>
</dbReference>
<evidence type="ECO:0000256" key="1">
    <source>
        <dbReference type="ARBA" id="ARBA00022664"/>
    </source>
</evidence>
<keyword evidence="1" id="KW-0507">mRNA processing</keyword>
<proteinExistence type="predicted"/>
<dbReference type="GO" id="GO:0003676">
    <property type="term" value="F:nucleic acid binding"/>
    <property type="evidence" value="ECO:0007669"/>
    <property type="project" value="InterPro"/>
</dbReference>
<dbReference type="AlphaFoldDB" id="A0AAW0AI88"/>
<dbReference type="InterPro" id="IPR036875">
    <property type="entry name" value="Znf_CCHC_sf"/>
</dbReference>
<dbReference type="EMBL" id="JAWWNJ010000064">
    <property type="protein sequence ID" value="KAK7012730.1"/>
    <property type="molecule type" value="Genomic_DNA"/>
</dbReference>
<evidence type="ECO:0008006" key="5">
    <source>
        <dbReference type="Google" id="ProtNLM"/>
    </source>
</evidence>